<feature type="compositionally biased region" description="Low complexity" evidence="1">
    <location>
        <begin position="745"/>
        <end position="771"/>
    </location>
</feature>
<name>A0AAF3ELJ7_9BILA</name>
<feature type="compositionally biased region" description="Low complexity" evidence="1">
    <location>
        <begin position="327"/>
        <end position="349"/>
    </location>
</feature>
<proteinExistence type="predicted"/>
<evidence type="ECO:0000313" key="4">
    <source>
        <dbReference type="WBParaSite" id="MBELARI_LOCUS1492.1"/>
    </source>
</evidence>
<dbReference type="AlphaFoldDB" id="A0AAF3ELJ7"/>
<feature type="region of interest" description="Disordered" evidence="1">
    <location>
        <begin position="566"/>
        <end position="836"/>
    </location>
</feature>
<feature type="compositionally biased region" description="Polar residues" evidence="1">
    <location>
        <begin position="263"/>
        <end position="273"/>
    </location>
</feature>
<feature type="compositionally biased region" description="Polar residues" evidence="1">
    <location>
        <begin position="586"/>
        <end position="597"/>
    </location>
</feature>
<feature type="compositionally biased region" description="Acidic residues" evidence="1">
    <location>
        <begin position="436"/>
        <end position="447"/>
    </location>
</feature>
<evidence type="ECO:0000256" key="1">
    <source>
        <dbReference type="SAM" id="MobiDB-lite"/>
    </source>
</evidence>
<feature type="compositionally biased region" description="Low complexity" evidence="1">
    <location>
        <begin position="294"/>
        <end position="304"/>
    </location>
</feature>
<feature type="compositionally biased region" description="Basic and acidic residues" evidence="1">
    <location>
        <begin position="275"/>
        <end position="287"/>
    </location>
</feature>
<feature type="region of interest" description="Disordered" evidence="1">
    <location>
        <begin position="72"/>
        <end position="524"/>
    </location>
</feature>
<feature type="compositionally biased region" description="Polar residues" evidence="1">
    <location>
        <begin position="688"/>
        <end position="697"/>
    </location>
</feature>
<feature type="chain" id="PRO_5042172794" evidence="2">
    <location>
        <begin position="20"/>
        <end position="937"/>
    </location>
</feature>
<protein>
    <submittedName>
        <fullName evidence="4">Uncharacterized protein</fullName>
    </submittedName>
</protein>
<feature type="compositionally biased region" description="Low complexity" evidence="1">
    <location>
        <begin position="225"/>
        <end position="238"/>
    </location>
</feature>
<feature type="compositionally biased region" description="Low complexity" evidence="1">
    <location>
        <begin position="615"/>
        <end position="639"/>
    </location>
</feature>
<evidence type="ECO:0000313" key="3">
    <source>
        <dbReference type="Proteomes" id="UP000887575"/>
    </source>
</evidence>
<feature type="compositionally biased region" description="Polar residues" evidence="1">
    <location>
        <begin position="367"/>
        <end position="387"/>
    </location>
</feature>
<dbReference type="WBParaSite" id="MBELARI_LOCUS1492.1">
    <property type="protein sequence ID" value="MBELARI_LOCUS1492.1"/>
    <property type="gene ID" value="MBELARI_LOCUS1492"/>
</dbReference>
<dbReference type="Proteomes" id="UP000887575">
    <property type="component" value="Unassembled WGS sequence"/>
</dbReference>
<feature type="compositionally biased region" description="Polar residues" evidence="1">
    <location>
        <begin position="513"/>
        <end position="523"/>
    </location>
</feature>
<evidence type="ECO:0000256" key="2">
    <source>
        <dbReference type="SAM" id="SignalP"/>
    </source>
</evidence>
<feature type="compositionally biased region" description="Acidic residues" evidence="1">
    <location>
        <begin position="666"/>
        <end position="675"/>
    </location>
</feature>
<feature type="compositionally biased region" description="Low complexity" evidence="1">
    <location>
        <begin position="783"/>
        <end position="807"/>
    </location>
</feature>
<feature type="compositionally biased region" description="Basic and acidic residues" evidence="1">
    <location>
        <begin position="107"/>
        <end position="118"/>
    </location>
</feature>
<feature type="compositionally biased region" description="Acidic residues" evidence="1">
    <location>
        <begin position="404"/>
        <end position="417"/>
    </location>
</feature>
<feature type="compositionally biased region" description="Low complexity" evidence="1">
    <location>
        <begin position="815"/>
        <end position="828"/>
    </location>
</feature>
<keyword evidence="3" id="KW-1185">Reference proteome</keyword>
<organism evidence="3 4">
    <name type="scientific">Mesorhabditis belari</name>
    <dbReference type="NCBI Taxonomy" id="2138241"/>
    <lineage>
        <taxon>Eukaryota</taxon>
        <taxon>Metazoa</taxon>
        <taxon>Ecdysozoa</taxon>
        <taxon>Nematoda</taxon>
        <taxon>Chromadorea</taxon>
        <taxon>Rhabditida</taxon>
        <taxon>Rhabditina</taxon>
        <taxon>Rhabditomorpha</taxon>
        <taxon>Rhabditoidea</taxon>
        <taxon>Rhabditidae</taxon>
        <taxon>Mesorhabditinae</taxon>
        <taxon>Mesorhabditis</taxon>
    </lineage>
</organism>
<feature type="compositionally biased region" description="Low complexity" evidence="1">
    <location>
        <begin position="122"/>
        <end position="158"/>
    </location>
</feature>
<feature type="compositionally biased region" description="Basic residues" evidence="1">
    <location>
        <begin position="460"/>
        <end position="471"/>
    </location>
</feature>
<accession>A0AAF3ELJ7</accession>
<feature type="compositionally biased region" description="Polar residues" evidence="1">
    <location>
        <begin position="772"/>
        <end position="782"/>
    </location>
</feature>
<reference evidence="4" key="1">
    <citation type="submission" date="2024-02" db="UniProtKB">
        <authorList>
            <consortium name="WormBaseParasite"/>
        </authorList>
    </citation>
    <scope>IDENTIFICATION</scope>
</reference>
<feature type="compositionally biased region" description="Basic and acidic residues" evidence="1">
    <location>
        <begin position="727"/>
        <end position="742"/>
    </location>
</feature>
<feature type="compositionally biased region" description="Polar residues" evidence="1">
    <location>
        <begin position="170"/>
        <end position="196"/>
    </location>
</feature>
<feature type="compositionally biased region" description="Basic and acidic residues" evidence="1">
    <location>
        <begin position="472"/>
        <end position="482"/>
    </location>
</feature>
<feature type="signal peptide" evidence="2">
    <location>
        <begin position="1"/>
        <end position="19"/>
    </location>
</feature>
<feature type="compositionally biased region" description="Basic and acidic residues" evidence="1">
    <location>
        <begin position="310"/>
        <end position="325"/>
    </location>
</feature>
<keyword evidence="2" id="KW-0732">Signal</keyword>
<sequence>MKPYLLVLFFSIWIHSCNSADIVRALMAENEALRKLIQIASEGKANHILWDCVSKCLKDQNFDDLVNLTSTISPETTTGGMGELPTEAEGTTPTSEEEAPGESITTKSREPNAHDRTPRPGPSETPSSSESIGTESSTSPDQTTTATKGTTEATTTPTPRKPNAHDRNPNNDQEVSTSTESTIGTEPTGATGSTDALTEKPLIPDSEPRANEQEQPITTESPLEGSTTGIDVTGSTTTKQPSTERDGFGPAEEPQIGSDGQEPKTTPTSSTISDVEPRTGEPPDRVPDSQPVATSSTEGSTTDESTTKGLAEKPGEPKIGPDDRTVTPSEKPGGSSESTSTTTASSTGGPSIGEETFRKGEPFSPDKTPTTVSPNEATGETSTSASHQKVIHKNKKITGPNGEDLFEEYTEYVDVDDDGKRKVTRRKKVRGKDGEDKWEEWTEYEDESQSKGETKSSGNTRKKKVTHRKKTRNENGEDKWEEWTEYVDEDQIKTGTTQAPGGSSHHRKVIHHSTGTKTPGQNEEWTEYYDETSATNGTKGTNKQVHKVTHLGKNGEDQIEETVEYVDENGNVISKGTTVKPEQETESTTTKQPSTELTGEPQIGPNGKVIPTEPPKASESSTSPTTENESTTLSTTGESAAPTNLEATTKAGKEKEPATTIGDVVTYEEYDEYVDPDGKVVHGRNKSVESTTISSTHKPIPLPPGFSADKPLNPGQDVPHLTTDVAKVIEKKPEPGSNKEGEGLSTTTPSSEKTTGSTTGATTTIGETKSTLMTPTSKSLLGSQTETATESSETSTSEGSTSESTTTSDKEKPTTEATQSTTSPSTDQPKSKEPTSTKFLEVYNHIDDCVLPSLEVAKEIDYPEFVDEFKNNKDRTMDRMKKWVDDKIEEHKEDLRNTSGDCNTQSGLLKAKSMKTAMKLIEDSYVLTQKLRAPCEK</sequence>